<evidence type="ECO:0000259" key="1">
    <source>
        <dbReference type="Pfam" id="PF06985"/>
    </source>
</evidence>
<proteinExistence type="predicted"/>
<dbReference type="InterPro" id="IPR010730">
    <property type="entry name" value="HET"/>
</dbReference>
<dbReference type="Pfam" id="PF06985">
    <property type="entry name" value="HET"/>
    <property type="match status" value="1"/>
</dbReference>
<protein>
    <recommendedName>
        <fullName evidence="1">Heterokaryon incompatibility domain-containing protein</fullName>
    </recommendedName>
</protein>
<evidence type="ECO:0000313" key="2">
    <source>
        <dbReference type="EMBL" id="KAJ8990615.1"/>
    </source>
</evidence>
<name>A0AAN6ITV2_EXODE</name>
<dbReference type="AlphaFoldDB" id="A0AAN6ITV2"/>
<sequence length="745" mass="83425">MLCHDCRALIRQADDVLCSCEIQMTVKTEVSTAEFEAAIRDKCYLCMRLRLQLGDFKWQHVVSSLPKTNLVDFDKAASCHPPSMILVRLGCRLTPILNQGQEGMPLLGSSYSYGYIQVALLPGPPSLSPTHLQAVVIAAKGAPSTSDPRVLDLVHHWLETCRSSPSHSNCNRSLQFASYPSRLIDVRPDNTTADTWRLVEVDETHDVTGAYMTLSHRWASEAFKLERATHADMLRGMSLAALPGTYQDAIRIVRRLDVRYLWVDSLCIFQDERLDIQTEAIRMAEIFGNALCNISALSGRQDGLFCTRAPELVNSDCVILNAENYDLKQSYFLNDLQLWRGELLHMPLTTRGWVLQEELLAARTIYFGSRQVLWACTDFRACETYPQMHTKRSIQATDDKQQFLHDEELGPIAAMLQVAKTSIQNFDPEPVSPDNGDLLFGAWTQFVAHYSLRKLTFPADKLLAIAGICKLFGGVMHDEFLAGLWRQHIMTGLLWYIRPHTITNRPVEYRAPSWSWASNEGYVMHAEPFNFSWTVAQVVDAKCQPEDGEDFGMLVSARLRLQAPCLAMFIDARSEWTAGRTVSASRFIPVPQLIVRIDSTEDLSAAGVGSCSLVGAIIRTTAYRLTDVVTGDGNGSTKKILLAAQGIVLLPTRPIVAPTGDDGDAAAEGHTKATTTTAAEFRRVGYFALEDRKSGSITPKWAPQGCRIFREPVESKQRKHSTESGWLREFPFEEQSQWLRLMDVI</sequence>
<comment type="caution">
    <text evidence="2">The sequence shown here is derived from an EMBL/GenBank/DDBJ whole genome shotgun (WGS) entry which is preliminary data.</text>
</comment>
<accession>A0AAN6ITV2</accession>
<dbReference type="PANTHER" id="PTHR33112">
    <property type="entry name" value="DOMAIN PROTEIN, PUTATIVE-RELATED"/>
    <property type="match status" value="1"/>
</dbReference>
<organism evidence="2 3">
    <name type="scientific">Exophiala dermatitidis</name>
    <name type="common">Black yeast-like fungus</name>
    <name type="synonym">Wangiella dermatitidis</name>
    <dbReference type="NCBI Taxonomy" id="5970"/>
    <lineage>
        <taxon>Eukaryota</taxon>
        <taxon>Fungi</taxon>
        <taxon>Dikarya</taxon>
        <taxon>Ascomycota</taxon>
        <taxon>Pezizomycotina</taxon>
        <taxon>Eurotiomycetes</taxon>
        <taxon>Chaetothyriomycetidae</taxon>
        <taxon>Chaetothyriales</taxon>
        <taxon>Herpotrichiellaceae</taxon>
        <taxon>Exophiala</taxon>
    </lineage>
</organism>
<feature type="domain" description="Heterokaryon incompatibility" evidence="1">
    <location>
        <begin position="211"/>
        <end position="357"/>
    </location>
</feature>
<gene>
    <name evidence="2" type="ORF">HRR80_005391</name>
</gene>
<dbReference type="Proteomes" id="UP001161757">
    <property type="component" value="Unassembled WGS sequence"/>
</dbReference>
<evidence type="ECO:0000313" key="3">
    <source>
        <dbReference type="Proteomes" id="UP001161757"/>
    </source>
</evidence>
<dbReference type="EMBL" id="JAJGCB010000010">
    <property type="protein sequence ID" value="KAJ8990615.1"/>
    <property type="molecule type" value="Genomic_DNA"/>
</dbReference>
<reference evidence="2" key="1">
    <citation type="submission" date="2023-01" db="EMBL/GenBank/DDBJ databases">
        <title>Exophiala dermititidis isolated from Cystic Fibrosis Patient.</title>
        <authorList>
            <person name="Kurbessoian T."/>
            <person name="Crocker A."/>
            <person name="Murante D."/>
            <person name="Hogan D.A."/>
            <person name="Stajich J.E."/>
        </authorList>
    </citation>
    <scope>NUCLEOTIDE SEQUENCE</scope>
    <source>
        <strain evidence="2">Ex8</strain>
    </source>
</reference>
<dbReference type="PANTHER" id="PTHR33112:SF10">
    <property type="entry name" value="TOL"/>
    <property type="match status" value="1"/>
</dbReference>